<dbReference type="InterPro" id="IPR044643">
    <property type="entry name" value="TrpF_fam"/>
</dbReference>
<sequence>MESLNVSKTKLKFCGNKNLEDYEASNQTDADYLGFIFAESRRQVKPEQVAQWVAGVSPQNKRLVGIFVNQTIEEVLHAVRTVPLDTVQCHGDEDLTFIKELKSQCNVDIWKVIHHEDETSVEKLKPFIEIIDGFVVDKKVGNQYGGTGTSFNWEHIPLYDKFSKQYYIPYLIAGGINVDTIPKLLPYSPQGIDLSSGIEEDFVKSTEKMNLIERMVREHDKRTNTR</sequence>
<accession>A0A5D4T1S4</accession>
<gene>
    <name evidence="9" type="primary">trpF</name>
    <name evidence="11" type="ORF">FZC76_11775</name>
</gene>
<dbReference type="SUPFAM" id="SSF51366">
    <property type="entry name" value="Ribulose-phoshate binding barrel"/>
    <property type="match status" value="1"/>
</dbReference>
<evidence type="ECO:0000256" key="5">
    <source>
        <dbReference type="ARBA" id="ARBA00022605"/>
    </source>
</evidence>
<dbReference type="HAMAP" id="MF_00135">
    <property type="entry name" value="PRAI"/>
    <property type="match status" value="1"/>
</dbReference>
<dbReference type="GO" id="GO:0004640">
    <property type="term" value="F:phosphoribosylanthranilate isomerase activity"/>
    <property type="evidence" value="ECO:0007669"/>
    <property type="project" value="UniProtKB-UniRule"/>
</dbReference>
<reference evidence="11 12" key="1">
    <citation type="submission" date="2019-08" db="EMBL/GenBank/DDBJ databases">
        <title>Bacillus genomes from the desert of Cuatro Cienegas, Coahuila.</title>
        <authorList>
            <person name="Olmedo-Alvarez G."/>
        </authorList>
    </citation>
    <scope>NUCLEOTIDE SEQUENCE [LARGE SCALE GENOMIC DNA]</scope>
    <source>
        <strain evidence="11 12">CH28_1T</strain>
    </source>
</reference>
<dbReference type="CDD" id="cd00405">
    <property type="entry name" value="PRAI"/>
    <property type="match status" value="1"/>
</dbReference>
<dbReference type="GO" id="GO:0000162">
    <property type="term" value="P:L-tryptophan biosynthetic process"/>
    <property type="evidence" value="ECO:0007669"/>
    <property type="project" value="UniProtKB-UniRule"/>
</dbReference>
<dbReference type="PANTHER" id="PTHR42894:SF1">
    <property type="entry name" value="N-(5'-PHOSPHORIBOSYL)ANTHRANILATE ISOMERASE"/>
    <property type="match status" value="1"/>
</dbReference>
<dbReference type="InterPro" id="IPR001240">
    <property type="entry name" value="PRAI_dom"/>
</dbReference>
<dbReference type="Gene3D" id="3.20.20.70">
    <property type="entry name" value="Aldolase class I"/>
    <property type="match status" value="1"/>
</dbReference>
<dbReference type="NCBIfam" id="NF002301">
    <property type="entry name" value="PRK01222.2-1"/>
    <property type="match status" value="1"/>
</dbReference>
<keyword evidence="6 9" id="KW-0822">Tryptophan biosynthesis</keyword>
<keyword evidence="7 9" id="KW-0057">Aromatic amino acid biosynthesis</keyword>
<evidence type="ECO:0000313" key="12">
    <source>
        <dbReference type="Proteomes" id="UP000322524"/>
    </source>
</evidence>
<evidence type="ECO:0000259" key="10">
    <source>
        <dbReference type="Pfam" id="PF00697"/>
    </source>
</evidence>
<keyword evidence="5 9" id="KW-0028">Amino-acid biosynthesis</keyword>
<comment type="pathway">
    <text evidence="2 9">Amino-acid biosynthesis; L-tryptophan biosynthesis; L-tryptophan from chorismate: step 3/5.</text>
</comment>
<dbReference type="OrthoDB" id="9786954at2"/>
<evidence type="ECO:0000256" key="1">
    <source>
        <dbReference type="ARBA" id="ARBA00001164"/>
    </source>
</evidence>
<evidence type="ECO:0000256" key="8">
    <source>
        <dbReference type="ARBA" id="ARBA00023235"/>
    </source>
</evidence>
<dbReference type="Pfam" id="PF00697">
    <property type="entry name" value="PRAI"/>
    <property type="match status" value="1"/>
</dbReference>
<dbReference type="EC" id="5.3.1.24" evidence="3 9"/>
<evidence type="ECO:0000256" key="6">
    <source>
        <dbReference type="ARBA" id="ARBA00022822"/>
    </source>
</evidence>
<keyword evidence="8 9" id="KW-0413">Isomerase</keyword>
<dbReference type="PANTHER" id="PTHR42894">
    <property type="entry name" value="N-(5'-PHOSPHORIBOSYL)ANTHRANILATE ISOMERASE"/>
    <property type="match status" value="1"/>
</dbReference>
<evidence type="ECO:0000256" key="7">
    <source>
        <dbReference type="ARBA" id="ARBA00023141"/>
    </source>
</evidence>
<comment type="similarity">
    <text evidence="9">Belongs to the TrpF family.</text>
</comment>
<organism evidence="11 12">
    <name type="scientific">Sutcliffiella horikoshii</name>
    <dbReference type="NCBI Taxonomy" id="79883"/>
    <lineage>
        <taxon>Bacteria</taxon>
        <taxon>Bacillati</taxon>
        <taxon>Bacillota</taxon>
        <taxon>Bacilli</taxon>
        <taxon>Bacillales</taxon>
        <taxon>Bacillaceae</taxon>
        <taxon>Sutcliffiella</taxon>
    </lineage>
</organism>
<comment type="caution">
    <text evidence="11">The sequence shown here is derived from an EMBL/GenBank/DDBJ whole genome shotgun (WGS) entry which is preliminary data.</text>
</comment>
<evidence type="ECO:0000313" key="11">
    <source>
        <dbReference type="EMBL" id="TYS68402.1"/>
    </source>
</evidence>
<protein>
    <recommendedName>
        <fullName evidence="4 9">N-(5'-phosphoribosyl)anthranilate isomerase</fullName>
        <shortName evidence="9">PRAI</shortName>
        <ecNumber evidence="3 9">5.3.1.24</ecNumber>
    </recommendedName>
</protein>
<feature type="domain" description="N-(5'phosphoribosyl) anthranilate isomerase (PRAI)" evidence="10">
    <location>
        <begin position="12"/>
        <end position="212"/>
    </location>
</feature>
<dbReference type="InterPro" id="IPR013785">
    <property type="entry name" value="Aldolase_TIM"/>
</dbReference>
<dbReference type="AlphaFoldDB" id="A0A5D4T1S4"/>
<evidence type="ECO:0000256" key="4">
    <source>
        <dbReference type="ARBA" id="ARBA00022272"/>
    </source>
</evidence>
<comment type="catalytic activity">
    <reaction evidence="1 9">
        <text>N-(5-phospho-beta-D-ribosyl)anthranilate = 1-(2-carboxyphenylamino)-1-deoxy-D-ribulose 5-phosphate</text>
        <dbReference type="Rhea" id="RHEA:21540"/>
        <dbReference type="ChEBI" id="CHEBI:18277"/>
        <dbReference type="ChEBI" id="CHEBI:58613"/>
        <dbReference type="EC" id="5.3.1.24"/>
    </reaction>
</comment>
<evidence type="ECO:0000256" key="3">
    <source>
        <dbReference type="ARBA" id="ARBA00012572"/>
    </source>
</evidence>
<evidence type="ECO:0000256" key="2">
    <source>
        <dbReference type="ARBA" id="ARBA00004664"/>
    </source>
</evidence>
<proteinExistence type="inferred from homology"/>
<dbReference type="EMBL" id="VTEV01000004">
    <property type="protein sequence ID" value="TYS68402.1"/>
    <property type="molecule type" value="Genomic_DNA"/>
</dbReference>
<dbReference type="UniPathway" id="UPA00035">
    <property type="reaction ID" value="UER00042"/>
</dbReference>
<dbReference type="Proteomes" id="UP000322524">
    <property type="component" value="Unassembled WGS sequence"/>
</dbReference>
<name>A0A5D4T1S4_9BACI</name>
<evidence type="ECO:0000256" key="9">
    <source>
        <dbReference type="HAMAP-Rule" id="MF_00135"/>
    </source>
</evidence>
<dbReference type="InterPro" id="IPR011060">
    <property type="entry name" value="RibuloseP-bd_barrel"/>
</dbReference>